<organism evidence="1 2">
    <name type="scientific">Streptomyces griseus</name>
    <dbReference type="NCBI Taxonomy" id="1911"/>
    <lineage>
        <taxon>Bacteria</taxon>
        <taxon>Bacillati</taxon>
        <taxon>Actinomycetota</taxon>
        <taxon>Actinomycetes</taxon>
        <taxon>Kitasatosporales</taxon>
        <taxon>Streptomycetaceae</taxon>
        <taxon>Streptomyces</taxon>
    </lineage>
</organism>
<evidence type="ECO:0000313" key="2">
    <source>
        <dbReference type="Proteomes" id="UP000254150"/>
    </source>
</evidence>
<dbReference type="AlphaFoldDB" id="A0A380P947"/>
<reference evidence="1 2" key="1">
    <citation type="submission" date="2018-06" db="EMBL/GenBank/DDBJ databases">
        <authorList>
            <consortium name="Pathogen Informatics"/>
            <person name="Doyle S."/>
        </authorList>
    </citation>
    <scope>NUCLEOTIDE SEQUENCE [LARGE SCALE GENOMIC DNA]</scope>
    <source>
        <strain evidence="1 2">NCTC7807</strain>
    </source>
</reference>
<sequence>MPCSAKTALVLGLGIGGTIALALLGAFAALVRAVARAENEEDPGRQEGLRR</sequence>
<accession>A0A380P947</accession>
<proteinExistence type="predicted"/>
<dbReference type="Proteomes" id="UP000254150">
    <property type="component" value="Unassembled WGS sequence"/>
</dbReference>
<evidence type="ECO:0000313" key="1">
    <source>
        <dbReference type="EMBL" id="SUP61751.1"/>
    </source>
</evidence>
<dbReference type="EMBL" id="UHID01000008">
    <property type="protein sequence ID" value="SUP61751.1"/>
    <property type="molecule type" value="Genomic_DNA"/>
</dbReference>
<protein>
    <submittedName>
        <fullName evidence="1">Uncharacterized protein</fullName>
    </submittedName>
</protein>
<dbReference type="RefSeq" id="WP_181844116.1">
    <property type="nucleotide sequence ID" value="NZ_UHID01000008.1"/>
</dbReference>
<gene>
    <name evidence="1" type="ORF">NCTC7807_04909</name>
</gene>
<name>A0A380P947_STRGR</name>